<feature type="signal peptide" evidence="1">
    <location>
        <begin position="1"/>
        <end position="22"/>
    </location>
</feature>
<dbReference type="Proteomes" id="UP001214996">
    <property type="component" value="Chromosome"/>
</dbReference>
<evidence type="ECO:0000313" key="4">
    <source>
        <dbReference type="Proteomes" id="UP001214996"/>
    </source>
</evidence>
<dbReference type="Pfam" id="PF05860">
    <property type="entry name" value="TPS"/>
    <property type="match status" value="1"/>
</dbReference>
<dbReference type="EMBL" id="CP117525">
    <property type="protein sequence ID" value="WDA43580.1"/>
    <property type="molecule type" value="Genomic_DNA"/>
</dbReference>
<dbReference type="InterPro" id="IPR011050">
    <property type="entry name" value="Pectin_lyase_fold/virulence"/>
</dbReference>
<dbReference type="InterPro" id="IPR012334">
    <property type="entry name" value="Pectin_lyas_fold"/>
</dbReference>
<protein>
    <submittedName>
        <fullName evidence="3">Hemagglutinin repeat-containing protein</fullName>
    </submittedName>
</protein>
<gene>
    <name evidence="3" type="ORF">PSR69_07815</name>
</gene>
<evidence type="ECO:0000256" key="1">
    <source>
        <dbReference type="SAM" id="SignalP"/>
    </source>
</evidence>
<accession>A0AAX3MC68</accession>
<sequence length="2730" mass="296237">MKRSLKKLIATFMLFLHIISLADGIVPDNAASRNLQVDKAANGVPLVNIEAPDNNGTSHNVYKDYNVDGRGAILNNSKDLTNSQLGGLIYGNPNLQNSKEASTIINEVSGVNRSRIEGYQEIAGKRANYILANPNGIYINGAGFINTGNVTLTTGSGNNLLNPEKGTIEVAGKGLDLRNINKAELVARVAELSAPIYGGEEVNLKLGSQGKANKPEYALDARALGSIYAGRINIIVNEDGVGVKTQAPMYATKGDVVISSKGKVYLKDTQAKRDIKISSTETEIGNKLLAENAINIKSGKTSNSGQIQANNNITISGNVDSSNLLFTNKDITISGNLKNSGNISSTNLNVKDIENLNRIVTGEKVSSTKIINSGNLNAKEIEKTNIFNSGKLFSKNITAKDFKNTGEVSSENLTATNLENSNKVNIKENIKSDNIVNKTNAEITSKNLNTNNLDNKGNITVINNINSVVIANNGKLLVGNTINSQNLTNTSIVQGKTLDIKNKINSSGKILSDNILTKDIFSSGNISAKVITTQELINSGEIISNNLSSNNINNSKNIFVNGNLKISNNLNNSGVIEGLELNTNSIENTGNITIQNKLASQNLNNKKNTANVNAGFLDVHNKILSVGNIKAITMKTNNLDNSGNILTNSLTTTENINKGSITAKNISNQNLVNSGSVISDNITVINNITNTNNIFANEKISADKISNSNKLVAKNAEITKLTNDGNIVVKENLKAKDITNSNTIKVGENLNTDKLQNSKTLIAKNINVEKSLNNINGKITSLNANINTSDIKNNNGTIQAVKNINIKTSNDLRLDGKYTANDSLNINAKSLENNGNLENDGKIKFNLTGNLINNNKISSSSNLNITANEISNNGVNSIIGSEANLTITANLLKNEGNLLFGEGIENKLKTTGNITNTGVISSLGKLKIEAKDVVNDKHIISDNDLTIDVNSITNKGLLYSTNNMRVDFKENFLNDKAEIYSSGDITINSENGTFTNKVGDIESERNIRIVAKDIKNLAEVTGNHKVVGTVPGNQSNIDMSKINIDKYNKLSIEVIKEYFRKYSVPNDTEIKKVEDYVRFDKRKGEEFTTSDGKKGQWTWQEGKYIDGVYLNKADKIESNYKSEKSTIKAGGNITLIAKNDVENLESNILANKDITIKANRLINKNYDIEVERNIEFIRGYEFHGNARNPYDIRNKLVMDGKVLVGSPWDKGDVFVKGKVITYVGTGDNAKISAGGNIKIEANKVGNGIETKENVTINSKNQKATSTNVDKNTVNLDKVDIDKKNTNVDEIVLNKKNLEPKEEIDTKDYINLPKNDKGLFRINNNIDNKPGFSYLVETNINFIDKSRFFGSEYFFKRIGFNPDRNIRLLGDSFYETKLINKAILEGTGRRFLSGYKSDKEQMQALYDNAASEQADLNLSVGIALSKEQIAKLKKDIIWYVEEEVQGQKVLVPKVYLTKNTLSKLKDKNASIEAGQELAITAKDIQNTGNLSANNITITTDNLTNKSILGANKASIDGDTVNITAKNSVDNIGADIKAKENLTITAEDISNLSTQRTNGYGLDTVTTGENLASIQAKNVTLDADNNIQNTGAKIKADEKLDIKAKNVKIDTLEESRYYHDGSSDNYTTIDNKSNISSNIEAKNINMEAKKDIDIKGSNVVAKNEANIKADGNVNVVSATDSKFYAHKETNKGKFGKSSSEESIAYATRNVASNIIGDKVNITSGKDISLLGSNIQANTEGQIKADGNITQAGVKDINYSYHKKTKTGFMGLTSKSVTDENYAEKAILSATLGGDKGLTYDSKNNLILSGVKVVSSGSINLKGKNVEINPLATKSYNKHEEVKKGFSGSFSPKGISVSYGKDKFSSDTDIVNQTASQIISNKDINIEATDKVKAKSVDIYAKNDVNISGDNGVEISTANNSYDNTTKQSSSRIGASVGINSAIVNTVENAKNIKELTDFSGNSYDILNNASKVVGAIKDGAKATIAVADTNYNGATDAGFDNLKIMNDVFKANISYNKSESKSSVHNETVEKSSLVSGRNTNIKSKNGSIAISGTDVKVGNDLDLNAKKDITIKASEENFTSSNSSSQIGIGLSADLSKGKIADLSVSKAGTKGRGNGTNYINSTVNVGGKLKTNSENLTLSGANVEADKLDIKAQNIVIESKQDKSERKDSSYGGSFSIDLVNPSSFSANINGSKGNGEKEWVNKQTTLIARNGGKVDTDSLTNIGAVIGSLNEKEKLKVSANKVVVKDLEDKNKYENIGAGITIGTDVPNTSIKHDKIDKEQIDRATAINTDFEISGKKTSAEDLGFNTDIDKAQEKTKDEEKHLDAELHTDLLGKDKQEELKKAGGIISDLTTALGNKSKTEGDFLERYKQLSMMRAIGDQVAKNPEYLSILEKEAIKNGKIDDKTQVEQVSVMNKLLNDALRTKGYKGPDIKMVLTDVTDSKGPYYTDTLTNTVVFDRKKLASANRDEILNALGHEFGHYSKEDDIDKSQDIANHTGKLLEDRTKGMVAKEATEDTLASIRNNKNVITGEEGKKLADSIPMDRREYYEGLTIAVEGAAGPGGGKLERGIIYYKDPKTGKEEFGYVKGWQIYVGVTLPDIGVSVNSYDKPDVPIKDFEGYYGSVKGKVAYYVRGELEMEISKNKGKFKGNIGLGTPTIGFLTGIGKNKVILLENLSEANKERIRKLIDSKNEIETAYKTMQELKNLKDVVEGITGEKIDLEKYDSGDFSE</sequence>
<proteinExistence type="predicted"/>
<name>A0AAX3MC68_FUSNU</name>
<dbReference type="SMART" id="SM00912">
    <property type="entry name" value="Haemagg_act"/>
    <property type="match status" value="1"/>
</dbReference>
<dbReference type="InterPro" id="IPR008638">
    <property type="entry name" value="FhaB/CdiA-like_TPS"/>
</dbReference>
<dbReference type="InterPro" id="IPR025157">
    <property type="entry name" value="Hemagglutinin_rpt"/>
</dbReference>
<evidence type="ECO:0000259" key="2">
    <source>
        <dbReference type="SMART" id="SM00912"/>
    </source>
</evidence>
<organism evidence="3 4">
    <name type="scientific">Fusobacterium nucleatum</name>
    <dbReference type="NCBI Taxonomy" id="851"/>
    <lineage>
        <taxon>Bacteria</taxon>
        <taxon>Fusobacteriati</taxon>
        <taxon>Fusobacteriota</taxon>
        <taxon>Fusobacteriia</taxon>
        <taxon>Fusobacteriales</taxon>
        <taxon>Fusobacteriaceae</taxon>
        <taxon>Fusobacterium</taxon>
    </lineage>
</organism>
<evidence type="ECO:0000313" key="3">
    <source>
        <dbReference type="EMBL" id="WDA43580.1"/>
    </source>
</evidence>
<feature type="chain" id="PRO_5043320869" evidence="1">
    <location>
        <begin position="23"/>
        <end position="2730"/>
    </location>
</feature>
<dbReference type="Gene3D" id="2.160.20.10">
    <property type="entry name" value="Single-stranded right-handed beta-helix, Pectin lyase-like"/>
    <property type="match status" value="1"/>
</dbReference>
<dbReference type="SUPFAM" id="SSF51126">
    <property type="entry name" value="Pectin lyase-like"/>
    <property type="match status" value="1"/>
</dbReference>
<keyword evidence="1" id="KW-0732">Signal</keyword>
<feature type="domain" description="Filamentous haemagglutinin FhaB/tRNA nuclease CdiA-like TPS" evidence="2">
    <location>
        <begin position="41"/>
        <end position="162"/>
    </location>
</feature>
<reference evidence="3" key="1">
    <citation type="submission" date="2023-02" db="EMBL/GenBank/DDBJ databases">
        <title>Pan-genomic study of Fusobacterium nucleatum reveals the distribution of pathogenic genes and functional clusters at subspecies and strain levels.</title>
        <authorList>
            <person name="Feng Q."/>
            <person name="Sun T."/>
        </authorList>
    </citation>
    <scope>NUCLEOTIDE SEQUENCE</scope>
    <source>
        <strain evidence="3">FNV</strain>
    </source>
</reference>
<dbReference type="Pfam" id="PF13332">
    <property type="entry name" value="Fil_haemagg_2"/>
    <property type="match status" value="4"/>
</dbReference>
<dbReference type="GO" id="GO:0003824">
    <property type="term" value="F:catalytic activity"/>
    <property type="evidence" value="ECO:0007669"/>
    <property type="project" value="UniProtKB-ARBA"/>
</dbReference>
<dbReference type="RefSeq" id="WP_273833127.1">
    <property type="nucleotide sequence ID" value="NZ_CP117525.1"/>
</dbReference>